<keyword evidence="2" id="KW-1185">Reference proteome</keyword>
<protein>
    <submittedName>
        <fullName evidence="1">Uncharacterized protein</fullName>
    </submittedName>
</protein>
<dbReference type="Proteomes" id="UP000314294">
    <property type="component" value="Unassembled WGS sequence"/>
</dbReference>
<proteinExistence type="predicted"/>
<dbReference type="EMBL" id="SRLO01000989">
    <property type="protein sequence ID" value="TNN43110.1"/>
    <property type="molecule type" value="Genomic_DNA"/>
</dbReference>
<dbReference type="AlphaFoldDB" id="A0A4Z2FQF9"/>
<comment type="caution">
    <text evidence="1">The sequence shown here is derived from an EMBL/GenBank/DDBJ whole genome shotgun (WGS) entry which is preliminary data.</text>
</comment>
<gene>
    <name evidence="1" type="ORF">EYF80_046694</name>
</gene>
<evidence type="ECO:0000313" key="2">
    <source>
        <dbReference type="Proteomes" id="UP000314294"/>
    </source>
</evidence>
<evidence type="ECO:0000313" key="1">
    <source>
        <dbReference type="EMBL" id="TNN43110.1"/>
    </source>
</evidence>
<name>A0A4Z2FQF9_9TELE</name>
<accession>A0A4Z2FQF9</accession>
<reference evidence="1 2" key="1">
    <citation type="submission" date="2019-03" db="EMBL/GenBank/DDBJ databases">
        <title>First draft genome of Liparis tanakae, snailfish: a comprehensive survey of snailfish specific genes.</title>
        <authorList>
            <person name="Kim W."/>
            <person name="Song I."/>
            <person name="Jeong J.-H."/>
            <person name="Kim D."/>
            <person name="Kim S."/>
            <person name="Ryu S."/>
            <person name="Song J.Y."/>
            <person name="Lee S.K."/>
        </authorList>
    </citation>
    <scope>NUCLEOTIDE SEQUENCE [LARGE SCALE GENOMIC DNA]</scope>
    <source>
        <tissue evidence="1">Muscle</tissue>
    </source>
</reference>
<sequence>MAHGDRLAASDGHVPEASGTAVLHLTQLCRTDRFSTHSVQHVGEDSAVAFVDVSEDAAPAPKHCNNTALRHHAYWWGWYVGRESRFPSTSSILCEGLRNEKKKDGSVISGSVI</sequence>
<organism evidence="1 2">
    <name type="scientific">Liparis tanakae</name>
    <name type="common">Tanaka's snailfish</name>
    <dbReference type="NCBI Taxonomy" id="230148"/>
    <lineage>
        <taxon>Eukaryota</taxon>
        <taxon>Metazoa</taxon>
        <taxon>Chordata</taxon>
        <taxon>Craniata</taxon>
        <taxon>Vertebrata</taxon>
        <taxon>Euteleostomi</taxon>
        <taxon>Actinopterygii</taxon>
        <taxon>Neopterygii</taxon>
        <taxon>Teleostei</taxon>
        <taxon>Neoteleostei</taxon>
        <taxon>Acanthomorphata</taxon>
        <taxon>Eupercaria</taxon>
        <taxon>Perciformes</taxon>
        <taxon>Cottioidei</taxon>
        <taxon>Cottales</taxon>
        <taxon>Liparidae</taxon>
        <taxon>Liparis</taxon>
    </lineage>
</organism>